<comment type="caution">
    <text evidence="1">The sequence shown here is derived from an EMBL/GenBank/DDBJ whole genome shotgun (WGS) entry which is preliminary data.</text>
</comment>
<accession>C6M4P6</accession>
<proteinExistence type="predicted"/>
<dbReference type="Proteomes" id="UP000005365">
    <property type="component" value="Unassembled WGS sequence"/>
</dbReference>
<name>C6M4P6_NEISI</name>
<evidence type="ECO:0000313" key="1">
    <source>
        <dbReference type="EMBL" id="EET44829.1"/>
    </source>
</evidence>
<evidence type="ECO:0000313" key="2">
    <source>
        <dbReference type="Proteomes" id="UP000005365"/>
    </source>
</evidence>
<reference evidence="1" key="1">
    <citation type="submission" date="2009-07" db="EMBL/GenBank/DDBJ databases">
        <authorList>
            <person name="Weinstock G."/>
            <person name="Sodergren E."/>
            <person name="Clifton S."/>
            <person name="Fulton L."/>
            <person name="Fulton B."/>
            <person name="Courtney L."/>
            <person name="Fronick C."/>
            <person name="Harrison M."/>
            <person name="Strong C."/>
            <person name="Farmer C."/>
            <person name="Delahaunty K."/>
            <person name="Markovic C."/>
            <person name="Hall O."/>
            <person name="Minx P."/>
            <person name="Tomlinson C."/>
            <person name="Mitreva M."/>
            <person name="Nelson J."/>
            <person name="Hou S."/>
            <person name="Wollam A."/>
            <person name="Pepin K.H."/>
            <person name="Johnson M."/>
            <person name="Bhonagiri V."/>
            <person name="Nash W.E."/>
            <person name="Warren W."/>
            <person name="Chinwalla A."/>
            <person name="Mardis E.R."/>
            <person name="Wilson R.K."/>
        </authorList>
    </citation>
    <scope>NUCLEOTIDE SEQUENCE [LARGE SCALE GENOMIC DNA]</scope>
    <source>
        <strain evidence="1">ATCC 29256</strain>
    </source>
</reference>
<keyword evidence="2" id="KW-1185">Reference proteome</keyword>
<protein>
    <submittedName>
        <fullName evidence="1">Uncharacterized protein</fullName>
    </submittedName>
</protein>
<gene>
    <name evidence="1" type="ORF">NEISICOT_01493</name>
</gene>
<dbReference type="AlphaFoldDB" id="C6M4P6"/>
<dbReference type="EMBL" id="ACKO02000007">
    <property type="protein sequence ID" value="EET44829.1"/>
    <property type="molecule type" value="Genomic_DNA"/>
</dbReference>
<sequence>MGVIILFFITKQNKGYATGAYFLRSSGLRFPNGFAPPFYPAI</sequence>
<organism evidence="1 2">
    <name type="scientific">Neisseria sicca ATCC 29256</name>
    <dbReference type="NCBI Taxonomy" id="547045"/>
    <lineage>
        <taxon>Bacteria</taxon>
        <taxon>Pseudomonadati</taxon>
        <taxon>Pseudomonadota</taxon>
        <taxon>Betaproteobacteria</taxon>
        <taxon>Neisseriales</taxon>
        <taxon>Neisseriaceae</taxon>
        <taxon>Neisseria</taxon>
    </lineage>
</organism>